<dbReference type="Proteomes" id="UP000515237">
    <property type="component" value="Chromosome"/>
</dbReference>
<feature type="region of interest" description="Disordered" evidence="1">
    <location>
        <begin position="34"/>
        <end position="105"/>
    </location>
</feature>
<dbReference type="AlphaFoldDB" id="A0A7G7GCG9"/>
<protein>
    <recommendedName>
        <fullName evidence="5">Outer membrane beta-barrel protein</fullName>
    </recommendedName>
</protein>
<evidence type="ECO:0000313" key="3">
    <source>
        <dbReference type="EMBL" id="QNF34853.1"/>
    </source>
</evidence>
<evidence type="ECO:0000313" key="4">
    <source>
        <dbReference type="Proteomes" id="UP000515237"/>
    </source>
</evidence>
<feature type="signal peptide" evidence="2">
    <location>
        <begin position="1"/>
        <end position="28"/>
    </location>
</feature>
<proteinExistence type="predicted"/>
<feature type="chain" id="PRO_5028917324" description="Outer membrane beta-barrel protein" evidence="2">
    <location>
        <begin position="29"/>
        <end position="278"/>
    </location>
</feature>
<evidence type="ECO:0008006" key="5">
    <source>
        <dbReference type="Google" id="ProtNLM"/>
    </source>
</evidence>
<reference evidence="3 4" key="1">
    <citation type="journal article" date="2018" name="Int. J. Syst. Evol. Microbiol.">
        <title>Adhaeribacter swui sp. nov., isolated from wet mud.</title>
        <authorList>
            <person name="Kim D.U."/>
            <person name="Kim K.W."/>
            <person name="Kang M.S."/>
            <person name="Kim J.Y."/>
            <person name="Jang J.H."/>
            <person name="Kim M.K."/>
        </authorList>
    </citation>
    <scope>NUCLEOTIDE SEQUENCE [LARGE SCALE GENOMIC DNA]</scope>
    <source>
        <strain evidence="3 4">KCTC 52873</strain>
    </source>
</reference>
<dbReference type="RefSeq" id="WP_185271346.1">
    <property type="nucleotide sequence ID" value="NZ_CP055156.1"/>
</dbReference>
<gene>
    <name evidence="3" type="ORF">HUW51_19780</name>
</gene>
<dbReference type="KEGG" id="aswu:HUW51_19780"/>
<organism evidence="3 4">
    <name type="scientific">Adhaeribacter swui</name>
    <dbReference type="NCBI Taxonomy" id="2086471"/>
    <lineage>
        <taxon>Bacteria</taxon>
        <taxon>Pseudomonadati</taxon>
        <taxon>Bacteroidota</taxon>
        <taxon>Cytophagia</taxon>
        <taxon>Cytophagales</taxon>
        <taxon>Hymenobacteraceae</taxon>
        <taxon>Adhaeribacter</taxon>
    </lineage>
</organism>
<accession>A0A7G7GCG9</accession>
<dbReference type="EMBL" id="CP055156">
    <property type="protein sequence ID" value="QNF34853.1"/>
    <property type="molecule type" value="Genomic_DNA"/>
</dbReference>
<sequence>MNFLYINKKAFGILLGAFFFYSATGVQAQVTDSTNQKPALNNELPGAPVPMPTQPRQTAPATQPAPPVQQPAPQKQPTPRTTQPQQDDQGAPVYQTDPNLEPLHRKPASELNQAGEDGPQTFLDRTFIGSTGGLGFGSNSYSGTYFNVSLSPFIGYRILNRWAVGPGVTYEYVGSNGYHLSTYGGKIFTQIDLFKGILLHAEHEILSVADLEINPSNQIVEVRRGISSTLAGGGYRQMSGNFGMDLYILFNLNTGLYQYRSNPVVRVGFIYNLHSRRK</sequence>
<feature type="compositionally biased region" description="Low complexity" evidence="1">
    <location>
        <begin position="77"/>
        <end position="89"/>
    </location>
</feature>
<keyword evidence="4" id="KW-1185">Reference proteome</keyword>
<feature type="compositionally biased region" description="Pro residues" evidence="1">
    <location>
        <begin position="63"/>
        <end position="76"/>
    </location>
</feature>
<name>A0A7G7GCG9_9BACT</name>
<evidence type="ECO:0000256" key="1">
    <source>
        <dbReference type="SAM" id="MobiDB-lite"/>
    </source>
</evidence>
<keyword evidence="2" id="KW-0732">Signal</keyword>
<evidence type="ECO:0000256" key="2">
    <source>
        <dbReference type="SAM" id="SignalP"/>
    </source>
</evidence>